<comment type="similarity">
    <text evidence="1">Belongs to the sigma-70 factor family. ECF subfamily.</text>
</comment>
<feature type="domain" description="RNA polymerase sigma-70 region 2" evidence="6">
    <location>
        <begin position="23"/>
        <end position="89"/>
    </location>
</feature>
<reference evidence="8 9" key="1">
    <citation type="submission" date="2019-02" db="EMBL/GenBank/DDBJ databases">
        <title>Deep-cultivation of Planctomycetes and their phenomic and genomic characterization uncovers novel biology.</title>
        <authorList>
            <person name="Wiegand S."/>
            <person name="Jogler M."/>
            <person name="Boedeker C."/>
            <person name="Pinto D."/>
            <person name="Vollmers J."/>
            <person name="Rivas-Marin E."/>
            <person name="Kohn T."/>
            <person name="Peeters S.H."/>
            <person name="Heuer A."/>
            <person name="Rast P."/>
            <person name="Oberbeckmann S."/>
            <person name="Bunk B."/>
            <person name="Jeske O."/>
            <person name="Meyerdierks A."/>
            <person name="Storesund J.E."/>
            <person name="Kallscheuer N."/>
            <person name="Luecker S."/>
            <person name="Lage O.M."/>
            <person name="Pohl T."/>
            <person name="Merkel B.J."/>
            <person name="Hornburger P."/>
            <person name="Mueller R.-W."/>
            <person name="Bruemmer F."/>
            <person name="Labrenz M."/>
            <person name="Spormann A.M."/>
            <person name="Op den Camp H."/>
            <person name="Overmann J."/>
            <person name="Amann R."/>
            <person name="Jetten M.S.M."/>
            <person name="Mascher T."/>
            <person name="Medema M.H."/>
            <person name="Devos D.P."/>
            <person name="Kaster A.-K."/>
            <person name="Ovreas L."/>
            <person name="Rohde M."/>
            <person name="Galperin M.Y."/>
            <person name="Jogler C."/>
        </authorList>
    </citation>
    <scope>NUCLEOTIDE SEQUENCE [LARGE SCALE GENOMIC DNA]</scope>
    <source>
        <strain evidence="8 9">K23_9</strain>
    </source>
</reference>
<dbReference type="RefSeq" id="WP_145420748.1">
    <property type="nucleotide sequence ID" value="NZ_CP036526.1"/>
</dbReference>
<dbReference type="InterPro" id="IPR013324">
    <property type="entry name" value="RNA_pol_sigma_r3/r4-like"/>
</dbReference>
<evidence type="ECO:0000256" key="2">
    <source>
        <dbReference type="ARBA" id="ARBA00023015"/>
    </source>
</evidence>
<evidence type="ECO:0000259" key="6">
    <source>
        <dbReference type="Pfam" id="PF04542"/>
    </source>
</evidence>
<dbReference type="InterPro" id="IPR039425">
    <property type="entry name" value="RNA_pol_sigma-70-like"/>
</dbReference>
<feature type="compositionally biased region" description="Polar residues" evidence="5">
    <location>
        <begin position="184"/>
        <end position="196"/>
    </location>
</feature>
<keyword evidence="3" id="KW-0731">Sigma factor</keyword>
<dbReference type="NCBIfam" id="TIGR02937">
    <property type="entry name" value="sigma70-ECF"/>
    <property type="match status" value="1"/>
</dbReference>
<dbReference type="Proteomes" id="UP000319817">
    <property type="component" value="Chromosome"/>
</dbReference>
<dbReference type="GO" id="GO:0006352">
    <property type="term" value="P:DNA-templated transcription initiation"/>
    <property type="evidence" value="ECO:0007669"/>
    <property type="project" value="InterPro"/>
</dbReference>
<evidence type="ECO:0000313" key="9">
    <source>
        <dbReference type="Proteomes" id="UP000319817"/>
    </source>
</evidence>
<evidence type="ECO:0000259" key="7">
    <source>
        <dbReference type="Pfam" id="PF08281"/>
    </source>
</evidence>
<keyword evidence="2" id="KW-0805">Transcription regulation</keyword>
<dbReference type="GO" id="GO:0003677">
    <property type="term" value="F:DNA binding"/>
    <property type="evidence" value="ECO:0007669"/>
    <property type="project" value="InterPro"/>
</dbReference>
<dbReference type="SUPFAM" id="SSF88946">
    <property type="entry name" value="Sigma2 domain of RNA polymerase sigma factors"/>
    <property type="match status" value="1"/>
</dbReference>
<dbReference type="InterPro" id="IPR014284">
    <property type="entry name" value="RNA_pol_sigma-70_dom"/>
</dbReference>
<dbReference type="Pfam" id="PF08281">
    <property type="entry name" value="Sigma70_r4_2"/>
    <property type="match status" value="1"/>
</dbReference>
<accession>A0A517P0N4</accession>
<dbReference type="InterPro" id="IPR036388">
    <property type="entry name" value="WH-like_DNA-bd_sf"/>
</dbReference>
<dbReference type="OrthoDB" id="280854at2"/>
<dbReference type="Pfam" id="PF04542">
    <property type="entry name" value="Sigma70_r2"/>
    <property type="match status" value="1"/>
</dbReference>
<gene>
    <name evidence="8" type="primary">sigM_4</name>
    <name evidence="8" type="ORF">K239x_49480</name>
</gene>
<dbReference type="CDD" id="cd06171">
    <property type="entry name" value="Sigma70_r4"/>
    <property type="match status" value="1"/>
</dbReference>
<evidence type="ECO:0000256" key="1">
    <source>
        <dbReference type="ARBA" id="ARBA00010641"/>
    </source>
</evidence>
<proteinExistence type="inferred from homology"/>
<dbReference type="InterPro" id="IPR013325">
    <property type="entry name" value="RNA_pol_sigma_r2"/>
</dbReference>
<dbReference type="AlphaFoldDB" id="A0A517P0N4"/>
<dbReference type="SUPFAM" id="SSF88659">
    <property type="entry name" value="Sigma3 and sigma4 domains of RNA polymerase sigma factors"/>
    <property type="match status" value="1"/>
</dbReference>
<organism evidence="8 9">
    <name type="scientific">Stieleria marina</name>
    <dbReference type="NCBI Taxonomy" id="1930275"/>
    <lineage>
        <taxon>Bacteria</taxon>
        <taxon>Pseudomonadati</taxon>
        <taxon>Planctomycetota</taxon>
        <taxon>Planctomycetia</taxon>
        <taxon>Pirellulales</taxon>
        <taxon>Pirellulaceae</taxon>
        <taxon>Stieleria</taxon>
    </lineage>
</organism>
<feature type="region of interest" description="Disordered" evidence="5">
    <location>
        <begin position="182"/>
        <end position="225"/>
    </location>
</feature>
<evidence type="ECO:0000313" key="8">
    <source>
        <dbReference type="EMBL" id="QDT12933.1"/>
    </source>
</evidence>
<protein>
    <submittedName>
        <fullName evidence="8">RNA polymerase sigma factor SigM</fullName>
    </submittedName>
</protein>
<dbReference type="InterPro" id="IPR007627">
    <property type="entry name" value="RNA_pol_sigma70_r2"/>
</dbReference>
<evidence type="ECO:0000256" key="5">
    <source>
        <dbReference type="SAM" id="MobiDB-lite"/>
    </source>
</evidence>
<feature type="domain" description="RNA polymerase sigma factor 70 region 4 type 2" evidence="7">
    <location>
        <begin position="119"/>
        <end position="170"/>
    </location>
</feature>
<name>A0A517P0N4_9BACT</name>
<dbReference type="EMBL" id="CP036526">
    <property type="protein sequence ID" value="QDT12933.1"/>
    <property type="molecule type" value="Genomic_DNA"/>
</dbReference>
<dbReference type="Gene3D" id="1.10.1740.10">
    <property type="match status" value="1"/>
</dbReference>
<evidence type="ECO:0000256" key="3">
    <source>
        <dbReference type="ARBA" id="ARBA00023082"/>
    </source>
</evidence>
<sequence>MNNDEFVDGLRNQEPAAAKHLSECYLPVVWRFVFVQVNGDRHLAEDIVSESVLALVSAIGDGVKIEYPTAWLRKVATRRIQDHFRAAARVAHLVENVSAIAASESNQTPEADHDSKLRRQEIRDALMRLPEAYRMALEWKYIDGVSVRVIAERLNATEKSAESILFRARKSFRDQVRLHIESASELTSQQPSSRLSADSAEQGESPARSHPEPQPPSNEIMRSWL</sequence>
<dbReference type="PANTHER" id="PTHR43133:SF51">
    <property type="entry name" value="RNA POLYMERASE SIGMA FACTOR"/>
    <property type="match status" value="1"/>
</dbReference>
<dbReference type="GO" id="GO:0016987">
    <property type="term" value="F:sigma factor activity"/>
    <property type="evidence" value="ECO:0007669"/>
    <property type="project" value="UniProtKB-KW"/>
</dbReference>
<keyword evidence="4" id="KW-0804">Transcription</keyword>
<dbReference type="InterPro" id="IPR013249">
    <property type="entry name" value="RNA_pol_sigma70_r4_t2"/>
</dbReference>
<evidence type="ECO:0000256" key="4">
    <source>
        <dbReference type="ARBA" id="ARBA00023163"/>
    </source>
</evidence>
<dbReference type="PANTHER" id="PTHR43133">
    <property type="entry name" value="RNA POLYMERASE ECF-TYPE SIGMA FACTO"/>
    <property type="match status" value="1"/>
</dbReference>
<keyword evidence="9" id="KW-1185">Reference proteome</keyword>
<dbReference type="Gene3D" id="1.10.10.10">
    <property type="entry name" value="Winged helix-like DNA-binding domain superfamily/Winged helix DNA-binding domain"/>
    <property type="match status" value="1"/>
</dbReference>